<dbReference type="PROSITE" id="PS00630">
    <property type="entry name" value="IMP_2"/>
    <property type="match status" value="1"/>
</dbReference>
<dbReference type="STRING" id="1169540.A0A0G4ENA2"/>
<evidence type="ECO:0000256" key="4">
    <source>
        <dbReference type="ARBA" id="ARBA00022519"/>
    </source>
</evidence>
<evidence type="ECO:0000256" key="1">
    <source>
        <dbReference type="ARBA" id="ARBA00005289"/>
    </source>
</evidence>
<evidence type="ECO:0000313" key="21">
    <source>
        <dbReference type="Proteomes" id="UP000041254"/>
    </source>
</evidence>
<feature type="signal peptide" evidence="19">
    <location>
        <begin position="1"/>
        <end position="37"/>
    </location>
</feature>
<evidence type="ECO:0000256" key="13">
    <source>
        <dbReference type="ARBA" id="ARBA00044478"/>
    </source>
</evidence>
<dbReference type="SUPFAM" id="SSF56655">
    <property type="entry name" value="Carbohydrate phosphatase"/>
    <property type="match status" value="1"/>
</dbReference>
<feature type="compositionally biased region" description="Low complexity" evidence="18">
    <location>
        <begin position="94"/>
        <end position="120"/>
    </location>
</feature>
<evidence type="ECO:0000256" key="16">
    <source>
        <dbReference type="ARBA" id="ARBA00044554"/>
    </source>
</evidence>
<keyword evidence="21" id="KW-1185">Reference proteome</keyword>
<feature type="binding site" evidence="17">
    <location>
        <position position="362"/>
    </location>
    <ligand>
        <name>Mg(2+)</name>
        <dbReference type="ChEBI" id="CHEBI:18420"/>
        <label>1</label>
        <note>catalytic</note>
    </ligand>
</feature>
<dbReference type="VEuPathDB" id="CryptoDB:Vbra_20581"/>
<evidence type="ECO:0000256" key="10">
    <source>
        <dbReference type="ARBA" id="ARBA00040342"/>
    </source>
</evidence>
<sequence length="412" mass="44318">MHWAPLSNLSSPRRGAAASARIVALLLVSVLPRPSAALSTTGSSRSSSSRSRRREIPSCQDTQAPHRRRLLCQSALLPEAAALFQPLARPLMPTPASEAPSQTAAAQPSATPSSSTVVSAKSYPAPNTGITTSDFLALSTMKVQCGSTLVDVLEIVKIAKRAGAAIMAIYEGEKDKWEVEMKSDSSPLTAADREANKVICEALATLYPNVPIVSEENEKLAYEERKNWEYYFCVDPLDGTKEFIKRNGQFTVNIGICKGPTPIAGVVTIPAQGIAYWAAEGLGAYKEENDEVRKIQAATFSKADEGLTIVASRSHNTPETQEFISKYKNPTLISLGSSIKLMLVAEGTAHVYPRLAPTCEWDTCAAHAIVNEAGGRVVQATGGSPCEEGEPVRYNKENTLNPFFVVYGNQTD</sequence>
<organism evidence="20 21">
    <name type="scientific">Vitrella brassicaformis (strain CCMP3155)</name>
    <dbReference type="NCBI Taxonomy" id="1169540"/>
    <lineage>
        <taxon>Eukaryota</taxon>
        <taxon>Sar</taxon>
        <taxon>Alveolata</taxon>
        <taxon>Colpodellida</taxon>
        <taxon>Vitrellaceae</taxon>
        <taxon>Vitrella</taxon>
    </lineage>
</organism>
<dbReference type="PRINTS" id="PR00377">
    <property type="entry name" value="IMPHPHTASES"/>
</dbReference>
<dbReference type="Proteomes" id="UP000041254">
    <property type="component" value="Unassembled WGS sequence"/>
</dbReference>
<dbReference type="GO" id="GO:0000287">
    <property type="term" value="F:magnesium ion binding"/>
    <property type="evidence" value="ECO:0007669"/>
    <property type="project" value="InterPro"/>
</dbReference>
<evidence type="ECO:0000256" key="15">
    <source>
        <dbReference type="ARBA" id="ARBA00044544"/>
    </source>
</evidence>
<feature type="binding site" evidence="17">
    <location>
        <position position="235"/>
    </location>
    <ligand>
        <name>Mg(2+)</name>
        <dbReference type="ChEBI" id="CHEBI:18420"/>
        <label>1</label>
        <note>catalytic</note>
    </ligand>
</feature>
<keyword evidence="4" id="KW-0997">Cell inner membrane</keyword>
<evidence type="ECO:0000256" key="12">
    <source>
        <dbReference type="ARBA" id="ARBA00044465"/>
    </source>
</evidence>
<evidence type="ECO:0000256" key="9">
    <source>
        <dbReference type="ARBA" id="ARBA00023136"/>
    </source>
</evidence>
<evidence type="ECO:0000256" key="14">
    <source>
        <dbReference type="ARBA" id="ARBA00044519"/>
    </source>
</evidence>
<evidence type="ECO:0000313" key="20">
    <source>
        <dbReference type="EMBL" id="CEL98606.1"/>
    </source>
</evidence>
<dbReference type="Gene3D" id="3.40.190.80">
    <property type="match status" value="1"/>
</dbReference>
<protein>
    <recommendedName>
        <fullName evidence="10">3'(2'),5'-bisphosphate nucleotidase 1</fullName>
        <ecNumber evidence="14">3.1.3.57</ecNumber>
        <ecNumber evidence="2">3.1.3.7</ecNumber>
    </recommendedName>
    <alternativeName>
        <fullName evidence="15">3'-phosphoadenosine 5'-phosphate phosphatase</fullName>
    </alternativeName>
    <alternativeName>
        <fullName evidence="11">Bisphosphate 3'-nucleotidase 1</fullName>
    </alternativeName>
    <alternativeName>
        <fullName evidence="16">Inositol-polyphosphate 1-phosphatase</fullName>
    </alternativeName>
</protein>
<feature type="binding site" evidence="17">
    <location>
        <position position="237"/>
    </location>
    <ligand>
        <name>Mg(2+)</name>
        <dbReference type="ChEBI" id="CHEBI:18420"/>
        <label>1</label>
        <note>catalytic</note>
    </ligand>
</feature>
<dbReference type="InterPro" id="IPR000760">
    <property type="entry name" value="Inositol_monophosphatase-like"/>
</dbReference>
<gene>
    <name evidence="20" type="ORF">Vbra_20581</name>
</gene>
<dbReference type="InParanoid" id="A0A0G4ENA2"/>
<dbReference type="CDD" id="cd01638">
    <property type="entry name" value="CysQ"/>
    <property type="match status" value="1"/>
</dbReference>
<dbReference type="GO" id="GO:0006790">
    <property type="term" value="P:sulfur compound metabolic process"/>
    <property type="evidence" value="ECO:0007669"/>
    <property type="project" value="InterPro"/>
</dbReference>
<comment type="cofactor">
    <cofactor evidence="17">
        <name>Mg(2+)</name>
        <dbReference type="ChEBI" id="CHEBI:18420"/>
    </cofactor>
</comment>
<keyword evidence="8 17" id="KW-0460">Magnesium</keyword>
<dbReference type="InterPro" id="IPR020583">
    <property type="entry name" value="Inositol_monoP_metal-BS"/>
</dbReference>
<accession>A0A0G4ENA2</accession>
<dbReference type="InterPro" id="IPR006240">
    <property type="entry name" value="CysQ"/>
</dbReference>
<comment type="similarity">
    <text evidence="1">Belongs to the inositol monophosphatase superfamily. CysQ family.</text>
</comment>
<feature type="binding site" evidence="17">
    <location>
        <position position="238"/>
    </location>
    <ligand>
        <name>Mg(2+)</name>
        <dbReference type="ChEBI" id="CHEBI:18420"/>
        <label>1</label>
        <note>catalytic</note>
    </ligand>
</feature>
<keyword evidence="5" id="KW-0452">Lithium</keyword>
<dbReference type="Pfam" id="PF00459">
    <property type="entry name" value="Inositol_P"/>
    <property type="match status" value="1"/>
</dbReference>
<evidence type="ECO:0000256" key="18">
    <source>
        <dbReference type="SAM" id="MobiDB-lite"/>
    </source>
</evidence>
<reference evidence="20 21" key="1">
    <citation type="submission" date="2014-11" db="EMBL/GenBank/DDBJ databases">
        <authorList>
            <person name="Zhu J."/>
            <person name="Qi W."/>
            <person name="Song R."/>
        </authorList>
    </citation>
    <scope>NUCLEOTIDE SEQUENCE [LARGE SCALE GENOMIC DNA]</scope>
</reference>
<evidence type="ECO:0000256" key="6">
    <source>
        <dbReference type="ARBA" id="ARBA00022723"/>
    </source>
</evidence>
<keyword evidence="19" id="KW-0732">Signal</keyword>
<feature type="region of interest" description="Disordered" evidence="18">
    <location>
        <begin position="92"/>
        <end position="120"/>
    </location>
</feature>
<dbReference type="Gene3D" id="3.30.540.10">
    <property type="entry name" value="Fructose-1,6-Bisphosphatase, subunit A, domain 1"/>
    <property type="match status" value="1"/>
</dbReference>
<evidence type="ECO:0000256" key="17">
    <source>
        <dbReference type="PIRSR" id="PIRSR600760-2"/>
    </source>
</evidence>
<dbReference type="PANTHER" id="PTHR43028">
    <property type="entry name" value="3'(2'),5'-BISPHOSPHATE NUCLEOTIDASE 1"/>
    <property type="match status" value="1"/>
</dbReference>
<comment type="catalytic activity">
    <reaction evidence="12">
        <text>1D-myo-inositol 1,3,4-trisphosphate + H2O = 1D-myo-inositol 3,4-bisphosphate + phosphate</text>
        <dbReference type="Rhea" id="RHEA:70319"/>
        <dbReference type="ChEBI" id="CHEBI:15377"/>
        <dbReference type="ChEBI" id="CHEBI:43474"/>
        <dbReference type="ChEBI" id="CHEBI:58414"/>
        <dbReference type="ChEBI" id="CHEBI:83241"/>
    </reaction>
    <physiologicalReaction direction="left-to-right" evidence="12">
        <dbReference type="Rhea" id="RHEA:70320"/>
    </physiologicalReaction>
</comment>
<evidence type="ECO:0000256" key="5">
    <source>
        <dbReference type="ARBA" id="ARBA00022671"/>
    </source>
</evidence>
<evidence type="ECO:0000256" key="19">
    <source>
        <dbReference type="SAM" id="SignalP"/>
    </source>
</evidence>
<dbReference type="OrthoDB" id="10254945at2759"/>
<dbReference type="AlphaFoldDB" id="A0A0G4ENA2"/>
<dbReference type="InterPro" id="IPR050725">
    <property type="entry name" value="CysQ/Inositol_MonoPase"/>
</dbReference>
<feature type="chain" id="PRO_5005187360" description="3'(2'),5'-bisphosphate nucleotidase 1" evidence="19">
    <location>
        <begin position="38"/>
        <end position="412"/>
    </location>
</feature>
<dbReference type="EMBL" id="CDMY01000274">
    <property type="protein sequence ID" value="CEL98606.1"/>
    <property type="molecule type" value="Genomic_DNA"/>
</dbReference>
<keyword evidence="3" id="KW-1003">Cell membrane</keyword>
<dbReference type="GO" id="GO:0046854">
    <property type="term" value="P:phosphatidylinositol phosphate biosynthetic process"/>
    <property type="evidence" value="ECO:0007669"/>
    <property type="project" value="InterPro"/>
</dbReference>
<evidence type="ECO:0000256" key="8">
    <source>
        <dbReference type="ARBA" id="ARBA00022842"/>
    </source>
</evidence>
<proteinExistence type="inferred from homology"/>
<evidence type="ECO:0000256" key="11">
    <source>
        <dbReference type="ARBA" id="ARBA00041815"/>
    </source>
</evidence>
<dbReference type="EC" id="3.1.3.7" evidence="2"/>
<name>A0A0G4ENA2_VITBC</name>
<dbReference type="HAMAP" id="MF_02095">
    <property type="entry name" value="CysQ"/>
    <property type="match status" value="1"/>
</dbReference>
<dbReference type="PROSITE" id="PS00629">
    <property type="entry name" value="IMP_1"/>
    <property type="match status" value="1"/>
</dbReference>
<dbReference type="EC" id="3.1.3.57" evidence="14"/>
<evidence type="ECO:0000256" key="3">
    <source>
        <dbReference type="ARBA" id="ARBA00022475"/>
    </source>
</evidence>
<comment type="catalytic activity">
    <reaction evidence="13">
        <text>1D-myo-inositol 1,4-bisphosphate + H2O = 1D-myo-inositol 4-phosphate + phosphate</text>
        <dbReference type="Rhea" id="RHEA:15553"/>
        <dbReference type="ChEBI" id="CHEBI:15377"/>
        <dbReference type="ChEBI" id="CHEBI:43474"/>
        <dbReference type="ChEBI" id="CHEBI:58282"/>
        <dbReference type="ChEBI" id="CHEBI:58469"/>
        <dbReference type="EC" id="3.1.3.57"/>
    </reaction>
    <physiologicalReaction direction="left-to-right" evidence="13">
        <dbReference type="Rhea" id="RHEA:15554"/>
    </physiologicalReaction>
</comment>
<dbReference type="GO" id="GO:0004441">
    <property type="term" value="F:inositol-1,4-bisphosphate 1-phosphatase activity"/>
    <property type="evidence" value="ECO:0007669"/>
    <property type="project" value="UniProtKB-EC"/>
</dbReference>
<evidence type="ECO:0000256" key="2">
    <source>
        <dbReference type="ARBA" id="ARBA00012633"/>
    </source>
</evidence>
<dbReference type="InterPro" id="IPR020550">
    <property type="entry name" value="Inositol_monophosphatase_CS"/>
</dbReference>
<dbReference type="NCBIfam" id="TIGR01331">
    <property type="entry name" value="bisphos_cysQ"/>
    <property type="match status" value="1"/>
</dbReference>
<keyword evidence="7" id="KW-0378">Hydrolase</keyword>
<feature type="region of interest" description="Disordered" evidence="18">
    <location>
        <begin position="36"/>
        <end position="64"/>
    </location>
</feature>
<evidence type="ECO:0000256" key="7">
    <source>
        <dbReference type="ARBA" id="ARBA00022801"/>
    </source>
</evidence>
<dbReference type="PANTHER" id="PTHR43028:SF5">
    <property type="entry name" value="3'(2'),5'-BISPHOSPHATE NUCLEOTIDASE 1"/>
    <property type="match status" value="1"/>
</dbReference>
<feature type="binding site" evidence="17">
    <location>
        <position position="215"/>
    </location>
    <ligand>
        <name>Mg(2+)</name>
        <dbReference type="ChEBI" id="CHEBI:18420"/>
        <label>1</label>
        <note>catalytic</note>
    </ligand>
</feature>
<dbReference type="PhylomeDB" id="A0A0G4ENA2"/>
<keyword evidence="6 17" id="KW-0479">Metal-binding</keyword>
<dbReference type="GO" id="GO:0008441">
    <property type="term" value="F:3'(2'),5'-bisphosphate nucleotidase activity"/>
    <property type="evidence" value="ECO:0007669"/>
    <property type="project" value="UniProtKB-EC"/>
</dbReference>
<keyword evidence="9" id="KW-0472">Membrane</keyword>